<gene>
    <name evidence="1" type="ORF">DERYTH_LOCUS7638</name>
</gene>
<dbReference type="EMBL" id="CAJVPY010003761">
    <property type="protein sequence ID" value="CAG8600987.1"/>
    <property type="molecule type" value="Genomic_DNA"/>
</dbReference>
<protein>
    <submittedName>
        <fullName evidence="1">28160_t:CDS:1</fullName>
    </submittedName>
</protein>
<evidence type="ECO:0000313" key="1">
    <source>
        <dbReference type="EMBL" id="CAG8600987.1"/>
    </source>
</evidence>
<dbReference type="AlphaFoldDB" id="A0A9N9GE41"/>
<keyword evidence="2" id="KW-1185">Reference proteome</keyword>
<reference evidence="1" key="1">
    <citation type="submission" date="2021-06" db="EMBL/GenBank/DDBJ databases">
        <authorList>
            <person name="Kallberg Y."/>
            <person name="Tangrot J."/>
            <person name="Rosling A."/>
        </authorList>
    </citation>
    <scope>NUCLEOTIDE SEQUENCE</scope>
    <source>
        <strain evidence="1">MA453B</strain>
    </source>
</reference>
<name>A0A9N9GE41_9GLOM</name>
<dbReference type="OrthoDB" id="10497437at2759"/>
<comment type="caution">
    <text evidence="1">The sequence shown here is derived from an EMBL/GenBank/DDBJ whole genome shotgun (WGS) entry which is preliminary data.</text>
</comment>
<accession>A0A9N9GE41</accession>
<organism evidence="1 2">
    <name type="scientific">Dentiscutata erythropus</name>
    <dbReference type="NCBI Taxonomy" id="1348616"/>
    <lineage>
        <taxon>Eukaryota</taxon>
        <taxon>Fungi</taxon>
        <taxon>Fungi incertae sedis</taxon>
        <taxon>Mucoromycota</taxon>
        <taxon>Glomeromycotina</taxon>
        <taxon>Glomeromycetes</taxon>
        <taxon>Diversisporales</taxon>
        <taxon>Gigasporaceae</taxon>
        <taxon>Dentiscutata</taxon>
    </lineage>
</organism>
<proteinExistence type="predicted"/>
<evidence type="ECO:0000313" key="2">
    <source>
        <dbReference type="Proteomes" id="UP000789405"/>
    </source>
</evidence>
<sequence length="116" mass="14048">MGMLEMLYYNLYQRLPKSLKKKTKVNNQVLLMDNINTIDTNINLFFEEELFDIEELQLEIEMIDTEMNDDNLVMEKFFDFKAYKQKQEISEESSPIHHQSFTYINEDWSIDDIFKT</sequence>
<dbReference type="Proteomes" id="UP000789405">
    <property type="component" value="Unassembled WGS sequence"/>
</dbReference>